<feature type="compositionally biased region" description="Acidic residues" evidence="1">
    <location>
        <begin position="1638"/>
        <end position="1652"/>
    </location>
</feature>
<protein>
    <submittedName>
        <fullName evidence="5">Uncharacterized protein</fullName>
    </submittedName>
</protein>
<accession>A0A4S2MT19</accession>
<dbReference type="PANTHER" id="PTHR17695">
    <property type="entry name" value="SMALL SUBUNIT PROCESSOME COMPONENT 20 HOMOLOG"/>
    <property type="match status" value="1"/>
</dbReference>
<evidence type="ECO:0000313" key="6">
    <source>
        <dbReference type="Proteomes" id="UP000298138"/>
    </source>
</evidence>
<dbReference type="Gene3D" id="1.25.10.10">
    <property type="entry name" value="Leucine-rich Repeat Variant"/>
    <property type="match status" value="3"/>
</dbReference>
<keyword evidence="6" id="KW-1185">Reference proteome</keyword>
<gene>
    <name evidence="5" type="ORF">EX30DRAFT_321196</name>
</gene>
<feature type="domain" description="U3 small nucleolar RNA-associated protein 20 N-terminal" evidence="2">
    <location>
        <begin position="863"/>
        <end position="1473"/>
    </location>
</feature>
<evidence type="ECO:0000313" key="5">
    <source>
        <dbReference type="EMBL" id="TGZ79617.1"/>
    </source>
</evidence>
<feature type="region of interest" description="Disordered" evidence="1">
    <location>
        <begin position="1633"/>
        <end position="1658"/>
    </location>
</feature>
<reference evidence="5 6" key="1">
    <citation type="submission" date="2019-04" db="EMBL/GenBank/DDBJ databases">
        <title>Comparative genomics and transcriptomics to analyze fruiting body development in filamentous ascomycetes.</title>
        <authorList>
            <consortium name="DOE Joint Genome Institute"/>
            <person name="Lutkenhaus R."/>
            <person name="Traeger S."/>
            <person name="Breuer J."/>
            <person name="Kuo A."/>
            <person name="Lipzen A."/>
            <person name="Pangilinan J."/>
            <person name="Dilworth D."/>
            <person name="Sandor L."/>
            <person name="Poggeler S."/>
            <person name="Barry K."/>
            <person name="Grigoriev I.V."/>
            <person name="Nowrousian M."/>
        </authorList>
    </citation>
    <scope>NUCLEOTIDE SEQUENCE [LARGE SCALE GENOMIC DNA]</scope>
    <source>
        <strain evidence="5 6">CBS 389.68</strain>
    </source>
</reference>
<dbReference type="SUPFAM" id="SSF48371">
    <property type="entry name" value="ARM repeat"/>
    <property type="match status" value="3"/>
</dbReference>
<evidence type="ECO:0000259" key="2">
    <source>
        <dbReference type="Pfam" id="PF07539"/>
    </source>
</evidence>
<dbReference type="Proteomes" id="UP000298138">
    <property type="component" value="Unassembled WGS sequence"/>
</dbReference>
<dbReference type="Pfam" id="PF07539">
    <property type="entry name" value="UTP20_N"/>
    <property type="match status" value="1"/>
</dbReference>
<name>A0A4S2MT19_9PEZI</name>
<dbReference type="OrthoDB" id="360653at2759"/>
<dbReference type="EMBL" id="ML220130">
    <property type="protein sequence ID" value="TGZ79617.1"/>
    <property type="molecule type" value="Genomic_DNA"/>
</dbReference>
<dbReference type="InterPro" id="IPR011989">
    <property type="entry name" value="ARM-like"/>
</dbReference>
<dbReference type="FunCoup" id="A0A4S2MT19">
    <property type="interactions" value="975"/>
</dbReference>
<sequence>MSSRTKPLRGAKKATASTRKFAYQSFSQKIANLKIDPARVVRRYVDDEETQNSNFQTAYEKWIELNLTATFTQFAKEVRPLSESLPLIVHHKDRIFDLLYSYIDKRDPLALEPLLDLLAQFAHDLGALFEPYLSRSVKLLSSLVAKYVDFSTIEWTFNCLAYLLKYLSRFLTPNLRPLYDIWAPLLGRESQKSFVTRFAAEAISFLIRKAKDQALRDFVRHVLEDLEKNADNSKAAAYSQGVITAFHEACISINQNIHSRGTLVFDALLTIATEAPEVTKSTYEVVEGVLVGLIHHTNQETFQPVLKCIYEFVDRKLPEDSITPSQMAFIGMLLNISATVRKGSRIVEWGPMAEQTMRVLNAAFQTPGTTEGSREAVWSGLKGANSIMQYSSLDVVISKCSRVAEKAKEWNQGELFLAFSELVAETGQERFKQFVLPTLQRFMIGSWNRYHESLCILIPKLQEAGAFTVKQGEKSIDLLGANSPILASAFSEFDKFEKALSKSTEIATEPSLTRSWGYLSLLGSLPLPQADEKLRRRVQKLLTGICSVSSAECLAPLAGKALSIIAILDPSELSAANLLSLMSEYHGNAVFLQGLLDCLRRPSAPTFSGDEQDKICDYLILNLSSCNHDVRKLSILLIEKLPNVLNSNNSEPSEVINTLNLIEHSPFTIPNQRNLSMYVRKLGMEYAHFDANRQERRIIPAYLFGLMTVKFAPLWEDSAKALSQIVDTEETLVAEYAFKWLSGESLPIEESIINDDSPMRFDLTPFQCSNVLIVDKIANRCMANSQLGGEKLREILDRLCVSSIVPAPLARTQALYLLCEIPRIAEKRSRQLVPMFFEWSRHGIYEEDDTEQHLDVSSAETRKWSRRDRISMLTLFSKFTNSKVLYRSDEVYTSMLGLLASGDNKTQTLALKCILTWKNPAVKAYEDRLNNLLDETMFRDELTNFVQVDSDATTIQGQHRAELMPVLLRLLYGRSLSRKHASSGKKGMSSTRTAILTSLASFLPEEKALFIEITLGDLAKSTFVDKSNSKQFTFNKEALSGVNVSLRKQIGFVRMVEDVFKQLGTTIQPQIGPLVEGVLHCLVGATDSLADAADSEEEGDGVMVKALKSVRTGGFKSLNLMFHYCPSFNWKPYMPAIFDNLINPRMEKLPTEASQSVSSIPQLFSSWASSRHTILFLCDYNTTVLPTLAKCLDNEHIKDEVVSFIIQILAKIVQIANSIDEATEEVAKDVKERLIIANIDALLQSLSNILQKSLQRELLEQCIEGIASLAAFVTGTTDTTKLVEICVFLLSQPPRRVNPKIKSDILRILVNALPNCVMEKGDTLYEDIYRTVCSLFGFFKDRVSRQMLAMVLNVFAQRDEDLREVADLSIQLNAFSKKRLDEPDFDLRLAAYEKINEHLYKNFNAKQWLPLLYNMFFYIKDNEELALRTSASYALKRFAEMCGTQLKMGDGTDPLNKILVENVLPILRNGASEASEIVRVEYISVMAHVVKECATLEEIRDMRPLLMDDDEEASFFNNVLHIQQHRRLRALRRLASTSREHEIQSHNIAQFLLPLIEHFVFDMEKEAHNLANEAVRTIGALMEQLKWTQYRAVFKRYLGFIKSKPDLAKIVIRLVGVAVDALVCATGGDILASASTKDDDEDEEEDNVDESGDTQMKIEESPSKRITRLTETLPEQAKFAEEISNAFLPIMIAHLHEKDESTVALRVPVAVSVVKLLRMMPEDIMKGKLPGTLMDVCHILRSRNQDDRDMTRKTLADIALLLGPQYLSFIIKELKGSLQRGYQLHVLSYTVHSILVVVVPKFPTGSIDHCSPMIVDIIMDDIFGVTGSEKDAEGYISKMKEVRSSKSYDSMDILAETTTLPYLGGLVRPTRDLLMEKLTGKMITKIDELLRRITVGLLRNASVNDRNLLVFCYEIVQEVYKATSKKAEDKPKDEKRARYLVNLKVPSKAQSTVATSSHVFKLTKFALEIMRTLLRKHEDLATPQNLANFVPIIGDAVLSNIEEVQISALRLLTTIIKVPLKEIDDGALVFVDKARTFIKLSPSTNAELPQASLKFIAAILKDRPSVKVKDTIVGYLLTRIKPDLEEPHLQGVTFNFIKSVLSRKLTIAEVYDVMDAVAAIMITNQTRSVRDECRRLYFQFLMDYPQSKDRWRKQQAFLVQNLTFKHESGRLSVLDAMHLVATKMGDNIIQDILDTFFAPLVMALINDESQQCREMVGEVIKDVFRRADEERTQKFLGLLRIWISGDQKTPVNLMALQVYGLYFDVAGPSGKGELKSLTKRLQEIVETAKSANDDTDDTALPEWEPIYRALQLWKRLAQLFPDQTLSGSYTDMWKGVQQCLRYPHAWARTASSQLIGLLFAGFTQSDLQVLPIDNGRGLTMDGPDLISIAWAISSQLNSPELSEELGQQVAKNLFFLGKCFYANKIAAPSTIPQNEQLDDIEEEKNIKSALSWLMSRLSGVIRSERNIKRGLVGKKYSLGWLAMMIQQIITAEDLISMAPTIILPLFNLTELPEGHTMLELKPTAQEILDTLSKKIGTTEYAKAYAGVKQQVADRRQQRRTKRKIEAVAEPELAAKRKAKKHEREKARKKEKGKAHKEYRLGRKL</sequence>
<dbReference type="InterPro" id="IPR046523">
    <property type="entry name" value="UTP20_dom"/>
</dbReference>
<evidence type="ECO:0000256" key="1">
    <source>
        <dbReference type="SAM" id="MobiDB-lite"/>
    </source>
</evidence>
<evidence type="ECO:0000259" key="3">
    <source>
        <dbReference type="Pfam" id="PF20416"/>
    </source>
</evidence>
<feature type="region of interest" description="Disordered" evidence="1">
    <location>
        <begin position="2552"/>
        <end position="2604"/>
    </location>
</feature>
<feature type="domain" description="U3 small nucleolar RNA-associated protein 20" evidence="3">
    <location>
        <begin position="1698"/>
        <end position="1916"/>
    </location>
</feature>
<dbReference type="Pfam" id="PF20416">
    <property type="entry name" value="UTP20"/>
    <property type="match status" value="1"/>
</dbReference>
<feature type="domain" description="U3 small nucleolar RNA-associated protein 20 C-terminal" evidence="4">
    <location>
        <begin position="2255"/>
        <end position="2591"/>
    </location>
</feature>
<dbReference type="GO" id="GO:0030686">
    <property type="term" value="C:90S preribosome"/>
    <property type="evidence" value="ECO:0007669"/>
    <property type="project" value="TreeGrafter"/>
</dbReference>
<evidence type="ECO:0000259" key="4">
    <source>
        <dbReference type="Pfam" id="PF23099"/>
    </source>
</evidence>
<proteinExistence type="predicted"/>
<dbReference type="PANTHER" id="PTHR17695:SF11">
    <property type="entry name" value="SMALL SUBUNIT PROCESSOME COMPONENT 20 HOMOLOG"/>
    <property type="match status" value="1"/>
</dbReference>
<dbReference type="InterPro" id="IPR052575">
    <property type="entry name" value="SSU_processome_comp_20"/>
</dbReference>
<dbReference type="GO" id="GO:0032040">
    <property type="term" value="C:small-subunit processome"/>
    <property type="evidence" value="ECO:0007669"/>
    <property type="project" value="TreeGrafter"/>
</dbReference>
<dbReference type="InterPro" id="IPR011430">
    <property type="entry name" value="UTP20_N"/>
</dbReference>
<dbReference type="Pfam" id="PF23099">
    <property type="entry name" value="UTP20_C"/>
    <property type="match status" value="1"/>
</dbReference>
<dbReference type="InParanoid" id="A0A4S2MT19"/>
<organism evidence="5 6">
    <name type="scientific">Ascodesmis nigricans</name>
    <dbReference type="NCBI Taxonomy" id="341454"/>
    <lineage>
        <taxon>Eukaryota</taxon>
        <taxon>Fungi</taxon>
        <taxon>Dikarya</taxon>
        <taxon>Ascomycota</taxon>
        <taxon>Pezizomycotina</taxon>
        <taxon>Pezizomycetes</taxon>
        <taxon>Pezizales</taxon>
        <taxon>Ascodesmidaceae</taxon>
        <taxon>Ascodesmis</taxon>
    </lineage>
</organism>
<feature type="compositionally biased region" description="Basic and acidic residues" evidence="1">
    <location>
        <begin position="2595"/>
        <end position="2604"/>
    </location>
</feature>
<dbReference type="STRING" id="341454.A0A4S2MT19"/>
<dbReference type="InterPro" id="IPR016024">
    <property type="entry name" value="ARM-type_fold"/>
</dbReference>
<dbReference type="InterPro" id="IPR057525">
    <property type="entry name" value="UTP20_C"/>
</dbReference>